<evidence type="ECO:0000256" key="1">
    <source>
        <dbReference type="ARBA" id="ARBA00003543"/>
    </source>
</evidence>
<dbReference type="GO" id="GO:0046933">
    <property type="term" value="F:proton-transporting ATP synthase activity, rotational mechanism"/>
    <property type="evidence" value="ECO:0007669"/>
    <property type="project" value="UniProtKB-UniRule"/>
</dbReference>
<evidence type="ECO:0000259" key="9">
    <source>
        <dbReference type="Pfam" id="PF02823"/>
    </source>
</evidence>
<keyword evidence="8" id="KW-1003">Cell membrane</keyword>
<dbReference type="GO" id="GO:0045259">
    <property type="term" value="C:proton-transporting ATP synthase complex"/>
    <property type="evidence" value="ECO:0007669"/>
    <property type="project" value="UniProtKB-KW"/>
</dbReference>
<organism evidence="10 11">
    <name type="scientific">Uabimicrobium amorphum</name>
    <dbReference type="NCBI Taxonomy" id="2596890"/>
    <lineage>
        <taxon>Bacteria</taxon>
        <taxon>Pseudomonadati</taxon>
        <taxon>Planctomycetota</taxon>
        <taxon>Candidatus Uabimicrobiia</taxon>
        <taxon>Candidatus Uabimicrobiales</taxon>
        <taxon>Candidatus Uabimicrobiaceae</taxon>
        <taxon>Candidatus Uabimicrobium</taxon>
    </lineage>
</organism>
<dbReference type="KEGG" id="uam:UABAM_00615"/>
<evidence type="ECO:0000256" key="2">
    <source>
        <dbReference type="ARBA" id="ARBA00004184"/>
    </source>
</evidence>
<feature type="domain" description="ATP synthase F1 complex delta/epsilon subunit N-terminal" evidence="9">
    <location>
        <begin position="7"/>
        <end position="83"/>
    </location>
</feature>
<dbReference type="HAMAP" id="MF_00530">
    <property type="entry name" value="ATP_synth_epsil_bac"/>
    <property type="match status" value="1"/>
</dbReference>
<name>A0A5S9F2M1_UABAM</name>
<dbReference type="OrthoDB" id="277064at2"/>
<evidence type="ECO:0000256" key="6">
    <source>
        <dbReference type="ARBA" id="ARBA00023136"/>
    </source>
</evidence>
<keyword evidence="6 8" id="KW-0472">Membrane</keyword>
<dbReference type="Proteomes" id="UP000326354">
    <property type="component" value="Chromosome"/>
</dbReference>
<evidence type="ECO:0000256" key="8">
    <source>
        <dbReference type="HAMAP-Rule" id="MF_00530"/>
    </source>
</evidence>
<evidence type="ECO:0000313" key="11">
    <source>
        <dbReference type="Proteomes" id="UP000326354"/>
    </source>
</evidence>
<dbReference type="Pfam" id="PF02823">
    <property type="entry name" value="ATP-synt_DE_N"/>
    <property type="match status" value="1"/>
</dbReference>
<dbReference type="InterPro" id="IPR001469">
    <property type="entry name" value="ATP_synth_F1_dsu/esu"/>
</dbReference>
<evidence type="ECO:0000256" key="5">
    <source>
        <dbReference type="ARBA" id="ARBA00023065"/>
    </source>
</evidence>
<dbReference type="Gene3D" id="2.60.15.10">
    <property type="entry name" value="F0F1 ATP synthase delta/epsilon subunit, N-terminal"/>
    <property type="match status" value="1"/>
</dbReference>
<dbReference type="EMBL" id="AP019860">
    <property type="protein sequence ID" value="BBM82272.1"/>
    <property type="molecule type" value="Genomic_DNA"/>
</dbReference>
<evidence type="ECO:0000256" key="4">
    <source>
        <dbReference type="ARBA" id="ARBA00022448"/>
    </source>
</evidence>
<comment type="function">
    <text evidence="1 8">Produces ATP from ADP in the presence of a proton gradient across the membrane.</text>
</comment>
<dbReference type="AlphaFoldDB" id="A0A5S9F2M1"/>
<comment type="subcellular location">
    <subcellularLocation>
        <location evidence="8">Cell membrane</location>
        <topology evidence="8">Peripheral membrane protein</topology>
    </subcellularLocation>
    <subcellularLocation>
        <location evidence="2">Endomembrane system</location>
        <topology evidence="2">Peripheral membrane protein</topology>
    </subcellularLocation>
</comment>
<accession>A0A5S9F2M1</accession>
<keyword evidence="7 8" id="KW-0139">CF(1)</keyword>
<evidence type="ECO:0000256" key="3">
    <source>
        <dbReference type="ARBA" id="ARBA00005712"/>
    </source>
</evidence>
<evidence type="ECO:0000256" key="7">
    <source>
        <dbReference type="ARBA" id="ARBA00023196"/>
    </source>
</evidence>
<keyword evidence="8" id="KW-0375">Hydrogen ion transport</keyword>
<sequence>MSDKKIKFLITTPEGAAVTETINWCVLPAVDGEWAIKYDHAPVVLLLGQGTLRINTDAWKYFHVRSGIAHIGNNEVNIICDSAIDASKLSEDELQGHLKELLEQSPTDAKEKSKLQKSITEVKSKLHTLQQMQQVSA</sequence>
<dbReference type="SUPFAM" id="SSF51344">
    <property type="entry name" value="Epsilon subunit of F1F0-ATP synthase N-terminal domain"/>
    <property type="match status" value="1"/>
</dbReference>
<protein>
    <recommendedName>
        <fullName evidence="8">ATP synthase epsilon chain</fullName>
    </recommendedName>
    <alternativeName>
        <fullName evidence="8">ATP synthase F1 sector epsilon subunit</fullName>
    </alternativeName>
    <alternativeName>
        <fullName evidence="8">F-ATPase epsilon subunit</fullName>
    </alternativeName>
</protein>
<dbReference type="GO" id="GO:0012505">
    <property type="term" value="C:endomembrane system"/>
    <property type="evidence" value="ECO:0007669"/>
    <property type="project" value="UniProtKB-SubCell"/>
</dbReference>
<dbReference type="CDD" id="cd12152">
    <property type="entry name" value="F1-ATPase_delta"/>
    <property type="match status" value="1"/>
</dbReference>
<reference evidence="10 11" key="1">
    <citation type="submission" date="2019-08" db="EMBL/GenBank/DDBJ databases">
        <title>Complete genome sequence of Candidatus Uab amorphum.</title>
        <authorList>
            <person name="Shiratori T."/>
            <person name="Suzuki S."/>
            <person name="Kakizawa Y."/>
            <person name="Ishida K."/>
        </authorList>
    </citation>
    <scope>NUCLEOTIDE SEQUENCE [LARGE SCALE GENOMIC DNA]</scope>
    <source>
        <strain evidence="10 11">SRT547</strain>
    </source>
</reference>
<dbReference type="InterPro" id="IPR020546">
    <property type="entry name" value="ATP_synth_F1_dsu/esu_N"/>
</dbReference>
<keyword evidence="5 8" id="KW-0406">Ion transport</keyword>
<dbReference type="GO" id="GO:0005524">
    <property type="term" value="F:ATP binding"/>
    <property type="evidence" value="ECO:0007669"/>
    <property type="project" value="UniProtKB-UniRule"/>
</dbReference>
<keyword evidence="4 8" id="KW-0813">Transport</keyword>
<comment type="subunit">
    <text evidence="8">F-type ATPases have 2 components, CF(1) - the catalytic core - and CF(0) - the membrane proton channel. CF(1) has five subunits: alpha(3), beta(3), gamma(1), delta(1), epsilon(1). CF(0) has three main subunits: a, b and c.</text>
</comment>
<evidence type="ECO:0000313" key="10">
    <source>
        <dbReference type="EMBL" id="BBM82272.1"/>
    </source>
</evidence>
<dbReference type="GO" id="GO:0005886">
    <property type="term" value="C:plasma membrane"/>
    <property type="evidence" value="ECO:0007669"/>
    <property type="project" value="UniProtKB-SubCell"/>
</dbReference>
<keyword evidence="11" id="KW-1185">Reference proteome</keyword>
<comment type="similarity">
    <text evidence="3 8">Belongs to the ATPase epsilon chain family.</text>
</comment>
<dbReference type="InterPro" id="IPR036771">
    <property type="entry name" value="ATPsynth_dsu/esu_N"/>
</dbReference>
<gene>
    <name evidence="8" type="primary">atpC</name>
    <name evidence="10" type="ORF">UABAM_00615</name>
</gene>
<dbReference type="RefSeq" id="WP_151966522.1">
    <property type="nucleotide sequence ID" value="NZ_AP019860.1"/>
</dbReference>
<keyword evidence="8" id="KW-0066">ATP synthesis</keyword>
<proteinExistence type="inferred from homology"/>